<keyword evidence="5 8" id="KW-0418">Kinase</keyword>
<dbReference type="PANTHER" id="PTHR48016:SF32">
    <property type="entry name" value="MITOGEN-ACTIVATED PROTEIN KINASE KINASE KINASE 4"/>
    <property type="match status" value="1"/>
</dbReference>
<name>V9IBF5_APICE</name>
<evidence type="ECO:0000256" key="3">
    <source>
        <dbReference type="ARBA" id="ARBA00022679"/>
    </source>
</evidence>
<accession>V9IBF5</accession>
<evidence type="ECO:0000256" key="4">
    <source>
        <dbReference type="ARBA" id="ARBA00022741"/>
    </source>
</evidence>
<dbReference type="GO" id="GO:0005524">
    <property type="term" value="F:ATP binding"/>
    <property type="evidence" value="ECO:0007669"/>
    <property type="project" value="UniProtKB-KW"/>
</dbReference>
<dbReference type="GO" id="GO:0035556">
    <property type="term" value="P:intracellular signal transduction"/>
    <property type="evidence" value="ECO:0007669"/>
    <property type="project" value="UniProtKB-ARBA"/>
</dbReference>
<reference evidence="8" key="1">
    <citation type="submission" date="2011-11" db="EMBL/GenBank/DDBJ databases">
        <title>Decoding the brain transcriptome of the Eastern honeybee (Apis cerana) based on pyrosequencing.</title>
        <authorList>
            <person name="Sun L."/>
            <person name="Zheng H."/>
            <person name="Wang Y."/>
            <person name="Xie X."/>
            <person name="Zhu Y."/>
            <person name="Gu W."/>
            <person name="Wang S."/>
        </authorList>
    </citation>
    <scope>NUCLEOTIDE SEQUENCE</scope>
    <source>
        <tissue evidence="8">Brain</tissue>
    </source>
</reference>
<comment type="similarity">
    <text evidence="1">Belongs to the protein kinase superfamily. STE Ser/Thr protein kinase family. MAP kinase kinase kinase subfamily.</text>
</comment>
<keyword evidence="4" id="KW-0547">Nucleotide-binding</keyword>
<dbReference type="SMART" id="SM00220">
    <property type="entry name" value="S_TKc"/>
    <property type="match status" value="1"/>
</dbReference>
<dbReference type="Pfam" id="PF00069">
    <property type="entry name" value="Pkinase"/>
    <property type="match status" value="1"/>
</dbReference>
<dbReference type="EMBL" id="JR038828">
    <property type="protein sequence ID" value="AEY58430.1"/>
    <property type="molecule type" value="mRNA"/>
</dbReference>
<dbReference type="InterPro" id="IPR000719">
    <property type="entry name" value="Prot_kinase_dom"/>
</dbReference>
<feature type="domain" description="Protein kinase" evidence="7">
    <location>
        <begin position="1"/>
        <end position="140"/>
    </location>
</feature>
<evidence type="ECO:0000256" key="5">
    <source>
        <dbReference type="ARBA" id="ARBA00022777"/>
    </source>
</evidence>
<keyword evidence="3" id="KW-0808">Transferase</keyword>
<dbReference type="Gene3D" id="1.10.510.10">
    <property type="entry name" value="Transferase(Phosphotransferase) domain 1"/>
    <property type="match status" value="1"/>
</dbReference>
<dbReference type="PROSITE" id="PS00108">
    <property type="entry name" value="PROTEIN_KINASE_ST"/>
    <property type="match status" value="1"/>
</dbReference>
<dbReference type="InterPro" id="IPR008271">
    <property type="entry name" value="Ser/Thr_kinase_AS"/>
</dbReference>
<dbReference type="GO" id="GO:0004674">
    <property type="term" value="F:protein serine/threonine kinase activity"/>
    <property type="evidence" value="ECO:0007669"/>
    <property type="project" value="UniProtKB-KW"/>
</dbReference>
<evidence type="ECO:0000259" key="7">
    <source>
        <dbReference type="PROSITE" id="PS50011"/>
    </source>
</evidence>
<gene>
    <name evidence="8" type="ORF">ACCB00991.2</name>
</gene>
<dbReference type="InterPro" id="IPR011009">
    <property type="entry name" value="Kinase-like_dom_sf"/>
</dbReference>
<evidence type="ECO:0000313" key="8">
    <source>
        <dbReference type="EMBL" id="AEY58430.1"/>
    </source>
</evidence>
<dbReference type="AlphaFoldDB" id="V9IBF5"/>
<sequence>MKEVQLQPGDHRAIRRVAEELQIFEGIQYKHLIRYYGLEIHREEMLIFMEFCAEGTLESLIAGSENGLSESLIRKYTYQLISAVVILHSHGIVHRDIKPANIFLTDEGNCLKLGDFGSAVQIKAHTTMPGELQGFVGTQG</sequence>
<dbReference type="PROSITE" id="PS50011">
    <property type="entry name" value="PROTEIN_KINASE_DOM"/>
    <property type="match status" value="1"/>
</dbReference>
<organism evidence="8">
    <name type="scientific">Apis cerana</name>
    <name type="common">Indian honeybee</name>
    <dbReference type="NCBI Taxonomy" id="7461"/>
    <lineage>
        <taxon>Eukaryota</taxon>
        <taxon>Metazoa</taxon>
        <taxon>Ecdysozoa</taxon>
        <taxon>Arthropoda</taxon>
        <taxon>Hexapoda</taxon>
        <taxon>Insecta</taxon>
        <taxon>Pterygota</taxon>
        <taxon>Neoptera</taxon>
        <taxon>Endopterygota</taxon>
        <taxon>Hymenoptera</taxon>
        <taxon>Apocrita</taxon>
        <taxon>Aculeata</taxon>
        <taxon>Apoidea</taxon>
        <taxon>Anthophila</taxon>
        <taxon>Apidae</taxon>
        <taxon>Apis</taxon>
    </lineage>
</organism>
<dbReference type="PANTHER" id="PTHR48016">
    <property type="entry name" value="MAP KINASE KINASE KINASE SSK2-RELATED-RELATED"/>
    <property type="match status" value="1"/>
</dbReference>
<evidence type="ECO:0000256" key="6">
    <source>
        <dbReference type="ARBA" id="ARBA00022840"/>
    </source>
</evidence>
<keyword evidence="2" id="KW-0723">Serine/threonine-protein kinase</keyword>
<evidence type="ECO:0000256" key="1">
    <source>
        <dbReference type="ARBA" id="ARBA00006529"/>
    </source>
</evidence>
<keyword evidence="6" id="KW-0067">ATP-binding</keyword>
<protein>
    <submittedName>
        <fullName evidence="8">Mitogen-activated protein kinase kinase kinase 4</fullName>
    </submittedName>
</protein>
<evidence type="ECO:0000256" key="2">
    <source>
        <dbReference type="ARBA" id="ARBA00022527"/>
    </source>
</evidence>
<dbReference type="SUPFAM" id="SSF56112">
    <property type="entry name" value="Protein kinase-like (PK-like)"/>
    <property type="match status" value="1"/>
</dbReference>
<proteinExistence type="evidence at transcript level"/>
<dbReference type="InterPro" id="IPR050538">
    <property type="entry name" value="MAP_kinase_kinase_kinase"/>
</dbReference>